<evidence type="ECO:0000313" key="2">
    <source>
        <dbReference type="Proteomes" id="UP001163321"/>
    </source>
</evidence>
<name>A0ACC0W3D2_9STRA</name>
<dbReference type="Proteomes" id="UP001163321">
    <property type="component" value="Chromosome 4"/>
</dbReference>
<evidence type="ECO:0000313" key="1">
    <source>
        <dbReference type="EMBL" id="KAI9913239.1"/>
    </source>
</evidence>
<organism evidence="1 2">
    <name type="scientific">Peronosclerospora sorghi</name>
    <dbReference type="NCBI Taxonomy" id="230839"/>
    <lineage>
        <taxon>Eukaryota</taxon>
        <taxon>Sar</taxon>
        <taxon>Stramenopiles</taxon>
        <taxon>Oomycota</taxon>
        <taxon>Peronosporomycetes</taxon>
        <taxon>Peronosporales</taxon>
        <taxon>Peronosporaceae</taxon>
        <taxon>Peronosclerospora</taxon>
    </lineage>
</organism>
<comment type="caution">
    <text evidence="1">The sequence shown here is derived from an EMBL/GenBank/DDBJ whole genome shotgun (WGS) entry which is preliminary data.</text>
</comment>
<reference evidence="1 2" key="1">
    <citation type="journal article" date="2022" name="bioRxiv">
        <title>The genome of the oomycete Peronosclerospora sorghi, a cosmopolitan pathogen of maize and sorghum, is inflated with dispersed pseudogenes.</title>
        <authorList>
            <person name="Fletcher K."/>
            <person name="Martin F."/>
            <person name="Isakeit T."/>
            <person name="Cavanaugh K."/>
            <person name="Magill C."/>
            <person name="Michelmore R."/>
        </authorList>
    </citation>
    <scope>NUCLEOTIDE SEQUENCE [LARGE SCALE GENOMIC DNA]</scope>
    <source>
        <strain evidence="1">P6</strain>
    </source>
</reference>
<keyword evidence="2" id="KW-1185">Reference proteome</keyword>
<accession>A0ACC0W3D2</accession>
<proteinExistence type="predicted"/>
<gene>
    <name evidence="1" type="ORF">PsorP6_006301</name>
</gene>
<protein>
    <submittedName>
        <fullName evidence="1">Uncharacterized protein</fullName>
    </submittedName>
</protein>
<dbReference type="EMBL" id="CM047583">
    <property type="protein sequence ID" value="KAI9913239.1"/>
    <property type="molecule type" value="Genomic_DNA"/>
</dbReference>
<sequence>MGSSAKDRYASLECLAKLATIPYERIHKHPYRDAVLRKVLLVLDDRKCPRVPDDVKANFATAGSKFSAKVKSVAKTDLLFKIHQQLYVQILDLPGTECLRDLRTAHLNFLIKVSGLVTPRRPCFRSSSS</sequence>